<dbReference type="InterPro" id="IPR002641">
    <property type="entry name" value="PNPLA_dom"/>
</dbReference>
<dbReference type="InterPro" id="IPR050301">
    <property type="entry name" value="NTE"/>
</dbReference>
<dbReference type="PANTHER" id="PTHR14226:SF25">
    <property type="entry name" value="PHOSPHOESTERASE"/>
    <property type="match status" value="1"/>
</dbReference>
<dbReference type="InterPro" id="IPR037483">
    <property type="entry name" value="YjjU-like"/>
</dbReference>
<name>A0ABR7GHQ4_9FIRM</name>
<dbReference type="Gene3D" id="3.40.1090.10">
    <property type="entry name" value="Cytosolic phospholipase A2 catalytic domain"/>
    <property type="match status" value="2"/>
</dbReference>
<evidence type="ECO:0000256" key="2">
    <source>
        <dbReference type="ARBA" id="ARBA00022963"/>
    </source>
</evidence>
<evidence type="ECO:0000259" key="5">
    <source>
        <dbReference type="PROSITE" id="PS51635"/>
    </source>
</evidence>
<dbReference type="Pfam" id="PF01734">
    <property type="entry name" value="Patatin"/>
    <property type="match status" value="1"/>
</dbReference>
<dbReference type="Pfam" id="PF19890">
    <property type="entry name" value="DUF6363"/>
    <property type="match status" value="1"/>
</dbReference>
<feature type="short sequence motif" description="DGA/G" evidence="4">
    <location>
        <begin position="161"/>
        <end position="163"/>
    </location>
</feature>
<dbReference type="EMBL" id="JACOPG010000003">
    <property type="protein sequence ID" value="MBC5686796.1"/>
    <property type="molecule type" value="Genomic_DNA"/>
</dbReference>
<dbReference type="RefSeq" id="WP_178009547.1">
    <property type="nucleotide sequence ID" value="NZ_JACOPG010000003.1"/>
</dbReference>
<keyword evidence="1 4" id="KW-0378">Hydrolase</keyword>
<dbReference type="CDD" id="cd07208">
    <property type="entry name" value="Pat_hypo_Ecoli_yjju_like"/>
    <property type="match status" value="1"/>
</dbReference>
<accession>A0ABR7GHQ4</accession>
<evidence type="ECO:0000256" key="1">
    <source>
        <dbReference type="ARBA" id="ARBA00022801"/>
    </source>
</evidence>
<keyword evidence="7" id="KW-1185">Reference proteome</keyword>
<comment type="caution">
    <text evidence="4">Lacks conserved residue(s) required for the propagation of feature annotation.</text>
</comment>
<proteinExistence type="predicted"/>
<feature type="short sequence motif" description="GXSXG" evidence="4">
    <location>
        <begin position="36"/>
        <end position="40"/>
    </location>
</feature>
<feature type="domain" description="PNPLA" evidence="5">
    <location>
        <begin position="5"/>
        <end position="174"/>
    </location>
</feature>
<feature type="active site" description="Nucleophile" evidence="4">
    <location>
        <position position="38"/>
    </location>
</feature>
<keyword evidence="2 4" id="KW-0442">Lipid degradation</keyword>
<evidence type="ECO:0000313" key="6">
    <source>
        <dbReference type="EMBL" id="MBC5686796.1"/>
    </source>
</evidence>
<dbReference type="InterPro" id="IPR016035">
    <property type="entry name" value="Acyl_Trfase/lysoPLipase"/>
</dbReference>
<sequence length="286" mass="31978">MKTGLIVEGGGMKCAYSAGVLDIFLDEGIQFDYCIGVSAGAANSASFLAGQRERNMRYYTKHVKDPRYISLRSLLTTGSLFGLQYIYGTMTNEGGGDPLDYDAYHNNPTEAYLPATDAETGLPHYFNKNEIRRNEYQPIMASCALPVACRPISYEGHVYYDGGVSDSMPIEHALEHGCDRLIVIFSKPRGFRMKPQGGKIAYTLGLKHKYPKIVEDLNHRHEVYNRQMDMVDTLEKEGKVMTFCPSADIKIGTYTTDPAVMMQLYDNGIADAQKQMSQIKEFLNGK</sequence>
<dbReference type="InterPro" id="IPR045943">
    <property type="entry name" value="DUF6363"/>
</dbReference>
<dbReference type="SUPFAM" id="SSF52151">
    <property type="entry name" value="FabD/lysophospholipase-like"/>
    <property type="match status" value="1"/>
</dbReference>
<feature type="active site" description="Proton acceptor" evidence="4">
    <location>
        <position position="161"/>
    </location>
</feature>
<dbReference type="PANTHER" id="PTHR14226">
    <property type="entry name" value="NEUROPATHY TARGET ESTERASE/SWISS CHEESE D.MELANOGASTER"/>
    <property type="match status" value="1"/>
</dbReference>
<protein>
    <submittedName>
        <fullName evidence="6">Patatin family protein</fullName>
    </submittedName>
</protein>
<comment type="caution">
    <text evidence="6">The sequence shown here is derived from an EMBL/GenBank/DDBJ whole genome shotgun (WGS) entry which is preliminary data.</text>
</comment>
<reference evidence="6 7" key="1">
    <citation type="submission" date="2020-08" db="EMBL/GenBank/DDBJ databases">
        <title>Genome public.</title>
        <authorList>
            <person name="Liu C."/>
            <person name="Sun Q."/>
        </authorList>
    </citation>
    <scope>NUCLEOTIDE SEQUENCE [LARGE SCALE GENOMIC DNA]</scope>
    <source>
        <strain evidence="6 7">NSJ-9</strain>
    </source>
</reference>
<evidence type="ECO:0000256" key="3">
    <source>
        <dbReference type="ARBA" id="ARBA00023098"/>
    </source>
</evidence>
<evidence type="ECO:0000313" key="7">
    <source>
        <dbReference type="Proteomes" id="UP000643810"/>
    </source>
</evidence>
<evidence type="ECO:0000256" key="4">
    <source>
        <dbReference type="PROSITE-ProRule" id="PRU01161"/>
    </source>
</evidence>
<dbReference type="Proteomes" id="UP000643810">
    <property type="component" value="Unassembled WGS sequence"/>
</dbReference>
<keyword evidence="3 4" id="KW-0443">Lipid metabolism</keyword>
<dbReference type="PROSITE" id="PS51635">
    <property type="entry name" value="PNPLA"/>
    <property type="match status" value="1"/>
</dbReference>
<gene>
    <name evidence="6" type="ORF">H8R94_09315</name>
</gene>
<organism evidence="6 7">
    <name type="scientific">Roseburia lenta</name>
    <dbReference type="NCBI Taxonomy" id="2763061"/>
    <lineage>
        <taxon>Bacteria</taxon>
        <taxon>Bacillati</taxon>
        <taxon>Bacillota</taxon>
        <taxon>Clostridia</taxon>
        <taxon>Lachnospirales</taxon>
        <taxon>Lachnospiraceae</taxon>
        <taxon>Roseburia</taxon>
    </lineage>
</organism>